<evidence type="ECO:0000313" key="2">
    <source>
        <dbReference type="Proteomes" id="UP000061569"/>
    </source>
</evidence>
<sequence length="82" mass="8588">MSAAPVRLDIDGVAVEVPAGASVAAAVALAAPHFRRSRSGQPRAPLCGMGVCFECRVRIDGVEHQRSCLVPAREGMRVACDD</sequence>
<dbReference type="Pfam" id="PF13510">
    <property type="entry name" value="Fer2_4"/>
    <property type="match status" value="1"/>
</dbReference>
<evidence type="ECO:0000313" key="1">
    <source>
        <dbReference type="EMBL" id="ALN59951.1"/>
    </source>
</evidence>
<dbReference type="RefSeq" id="WP_057949179.1">
    <property type="nucleotide sequence ID" value="NZ_CP067396.1"/>
</dbReference>
<dbReference type="EMBL" id="CP013140">
    <property type="protein sequence ID" value="ALN59951.1"/>
    <property type="molecule type" value="Genomic_DNA"/>
</dbReference>
<dbReference type="GO" id="GO:0051536">
    <property type="term" value="F:iron-sulfur cluster binding"/>
    <property type="evidence" value="ECO:0007669"/>
    <property type="project" value="InterPro"/>
</dbReference>
<dbReference type="InterPro" id="IPR042204">
    <property type="entry name" value="2Fe-2S-bd_N"/>
</dbReference>
<gene>
    <name evidence="1" type="ORF">GLE_4610</name>
</gene>
<dbReference type="AlphaFoldDB" id="A0A0S2DNS1"/>
<dbReference type="PATRIC" id="fig|69.6.peg.4545"/>
<dbReference type="KEGG" id="lez:GLE_4610"/>
<name>A0A0S2DNS1_LYSEN</name>
<organism evidence="1 2">
    <name type="scientific">Lysobacter enzymogenes</name>
    <dbReference type="NCBI Taxonomy" id="69"/>
    <lineage>
        <taxon>Bacteria</taxon>
        <taxon>Pseudomonadati</taxon>
        <taxon>Pseudomonadota</taxon>
        <taxon>Gammaproteobacteria</taxon>
        <taxon>Lysobacterales</taxon>
        <taxon>Lysobacteraceae</taxon>
        <taxon>Lysobacter</taxon>
    </lineage>
</organism>
<dbReference type="Gene3D" id="3.10.20.440">
    <property type="entry name" value="2Fe-2S iron-sulphur cluster binding domain, sarcosine oxidase, alpha subunit, N-terminal domain"/>
    <property type="match status" value="1"/>
</dbReference>
<protein>
    <submittedName>
        <fullName evidence="1">Ferredoxin</fullName>
    </submittedName>
</protein>
<accession>A0A0S2DNS1</accession>
<dbReference type="Proteomes" id="UP000061569">
    <property type="component" value="Chromosome"/>
</dbReference>
<dbReference type="OrthoDB" id="573392at2"/>
<reference evidence="1 2" key="1">
    <citation type="submission" date="2015-11" db="EMBL/GenBank/DDBJ databases">
        <title>Genome sequences of Lysobacter enzymogenes strain C3 and Lysobacter antibioticus ATCC 29479.</title>
        <authorList>
            <person name="Kobayashi D.Y."/>
        </authorList>
    </citation>
    <scope>NUCLEOTIDE SEQUENCE [LARGE SCALE GENOMIC DNA]</scope>
    <source>
        <strain evidence="1 2">C3</strain>
    </source>
</reference>
<dbReference type="SUPFAM" id="SSF54292">
    <property type="entry name" value="2Fe-2S ferredoxin-like"/>
    <property type="match status" value="1"/>
</dbReference>
<proteinExistence type="predicted"/>
<dbReference type="STRING" id="69.GLE_4610"/>
<dbReference type="InterPro" id="IPR036010">
    <property type="entry name" value="2Fe-2S_ferredoxin-like_sf"/>
</dbReference>